<protein>
    <recommendedName>
        <fullName evidence="1">MobA-like NTP transferase domain-containing protein</fullName>
    </recommendedName>
</protein>
<feature type="domain" description="MobA-like NTP transferase" evidence="1">
    <location>
        <begin position="8"/>
        <end position="171"/>
    </location>
</feature>
<dbReference type="CDD" id="cd04182">
    <property type="entry name" value="GT_2_like_f"/>
    <property type="match status" value="1"/>
</dbReference>
<dbReference type="RefSeq" id="WP_110608381.1">
    <property type="nucleotide sequence ID" value="NZ_PDOD01000001.1"/>
</dbReference>
<dbReference type="EMBL" id="PDOD01000001">
    <property type="protein sequence ID" value="PYZ94747.1"/>
    <property type="molecule type" value="Genomic_DNA"/>
</dbReference>
<comment type="caution">
    <text evidence="2">The sequence shown here is derived from an EMBL/GenBank/DDBJ whole genome shotgun (WGS) entry which is preliminary data.</text>
</comment>
<gene>
    <name evidence="2" type="ORF">CR194_04225</name>
</gene>
<dbReference type="Gene3D" id="3.90.550.10">
    <property type="entry name" value="Spore Coat Polysaccharide Biosynthesis Protein SpsA, Chain A"/>
    <property type="match status" value="1"/>
</dbReference>
<dbReference type="Proteomes" id="UP000248214">
    <property type="component" value="Unassembled WGS sequence"/>
</dbReference>
<dbReference type="GO" id="GO:0016779">
    <property type="term" value="F:nucleotidyltransferase activity"/>
    <property type="evidence" value="ECO:0007669"/>
    <property type="project" value="UniProtKB-ARBA"/>
</dbReference>
<accession>A0A323TM70</accession>
<dbReference type="PANTHER" id="PTHR43777:SF1">
    <property type="entry name" value="MOLYBDENUM COFACTOR CYTIDYLYLTRANSFERASE"/>
    <property type="match status" value="1"/>
</dbReference>
<reference evidence="2 3" key="1">
    <citation type="submission" date="2017-10" db="EMBL/GenBank/DDBJ databases">
        <title>Bacillus sp. nov., a halophilic bacterium isolated from a Keqin Lake.</title>
        <authorList>
            <person name="Wang H."/>
        </authorList>
    </citation>
    <scope>NUCLEOTIDE SEQUENCE [LARGE SCALE GENOMIC DNA]</scope>
    <source>
        <strain evidence="2 3">KQ-12</strain>
    </source>
</reference>
<dbReference type="OrthoDB" id="285216at2"/>
<dbReference type="AlphaFoldDB" id="A0A323TM70"/>
<proteinExistence type="predicted"/>
<dbReference type="SUPFAM" id="SSF53448">
    <property type="entry name" value="Nucleotide-diphospho-sugar transferases"/>
    <property type="match status" value="1"/>
</dbReference>
<evidence type="ECO:0000259" key="1">
    <source>
        <dbReference type="Pfam" id="PF12804"/>
    </source>
</evidence>
<keyword evidence="3" id="KW-1185">Reference proteome</keyword>
<dbReference type="Pfam" id="PF12804">
    <property type="entry name" value="NTP_transf_3"/>
    <property type="match status" value="1"/>
</dbReference>
<dbReference type="PANTHER" id="PTHR43777">
    <property type="entry name" value="MOLYBDENUM COFACTOR CYTIDYLYLTRANSFERASE"/>
    <property type="match status" value="1"/>
</dbReference>
<name>A0A323TM70_9BACI</name>
<dbReference type="InterPro" id="IPR025877">
    <property type="entry name" value="MobA-like_NTP_Trfase"/>
</dbReference>
<sequence>MTKNSVGALILAAGTSSRMGTPKQLLKLNHSSLLEWTIRHVLAYPFEDVLVVTGHEEEGVKSHVGVTSSRLRWITNEDYDKGQGTSFALGMKNLMNRTSTVMVFLGDQPFIQKRTISAIHSKAIKYNQGQDPFVLRPFYKETPGHPVVWGNIDALPLSKITDQGGRQLMKSVVQHSCEIEDPLITIDIDTPADYEKAKRMSHYLT</sequence>
<organism evidence="2 3">
    <name type="scientific">Salipaludibacillus keqinensis</name>
    <dbReference type="NCBI Taxonomy" id="2045207"/>
    <lineage>
        <taxon>Bacteria</taxon>
        <taxon>Bacillati</taxon>
        <taxon>Bacillota</taxon>
        <taxon>Bacilli</taxon>
        <taxon>Bacillales</taxon>
        <taxon>Bacillaceae</taxon>
    </lineage>
</organism>
<evidence type="ECO:0000313" key="2">
    <source>
        <dbReference type="EMBL" id="PYZ94747.1"/>
    </source>
</evidence>
<dbReference type="InterPro" id="IPR029044">
    <property type="entry name" value="Nucleotide-diphossugar_trans"/>
</dbReference>
<evidence type="ECO:0000313" key="3">
    <source>
        <dbReference type="Proteomes" id="UP000248214"/>
    </source>
</evidence>